<evidence type="ECO:0000313" key="1">
    <source>
        <dbReference type="EMBL" id="EGC29664.1"/>
    </source>
</evidence>
<dbReference type="InParanoid" id="F1A2A3"/>
<reference evidence="2" key="1">
    <citation type="journal article" date="2011" name="Genome Biol.">
        <title>Comparative genomics of the social amoebae Dictyostelium discoideum and Dictyostelium purpureum.</title>
        <authorList>
            <consortium name="US DOE Joint Genome Institute (JGI-PGF)"/>
            <person name="Sucgang R."/>
            <person name="Kuo A."/>
            <person name="Tian X."/>
            <person name="Salerno W."/>
            <person name="Parikh A."/>
            <person name="Feasley C.L."/>
            <person name="Dalin E."/>
            <person name="Tu H."/>
            <person name="Huang E."/>
            <person name="Barry K."/>
            <person name="Lindquist E."/>
            <person name="Shapiro H."/>
            <person name="Bruce D."/>
            <person name="Schmutz J."/>
            <person name="Salamov A."/>
            <person name="Fey P."/>
            <person name="Gaudet P."/>
            <person name="Anjard C."/>
            <person name="Babu M.M."/>
            <person name="Basu S."/>
            <person name="Bushmanova Y."/>
            <person name="van der Wel H."/>
            <person name="Katoh-Kurasawa M."/>
            <person name="Dinh C."/>
            <person name="Coutinho P.M."/>
            <person name="Saito T."/>
            <person name="Elias M."/>
            <person name="Schaap P."/>
            <person name="Kay R.R."/>
            <person name="Henrissat B."/>
            <person name="Eichinger L."/>
            <person name="Rivero F."/>
            <person name="Putnam N.H."/>
            <person name="West C.M."/>
            <person name="Loomis W.F."/>
            <person name="Chisholm R.L."/>
            <person name="Shaulsky G."/>
            <person name="Strassmann J.E."/>
            <person name="Queller D.C."/>
            <person name="Kuspa A."/>
            <person name="Grigoriev I.V."/>
        </authorList>
    </citation>
    <scope>NUCLEOTIDE SEQUENCE [LARGE SCALE GENOMIC DNA]</scope>
    <source>
        <strain evidence="2">QSDP1</strain>
    </source>
</reference>
<keyword evidence="2" id="KW-1185">Reference proteome</keyword>
<accession>F1A2A3</accession>
<feature type="non-terminal residue" evidence="1">
    <location>
        <position position="1"/>
    </location>
</feature>
<dbReference type="GeneID" id="10505127"/>
<protein>
    <submittedName>
        <fullName evidence="1">Uncharacterized protein</fullName>
    </submittedName>
</protein>
<dbReference type="EMBL" id="GL871404">
    <property type="protein sequence ID" value="EGC29664.1"/>
    <property type="molecule type" value="Genomic_DNA"/>
</dbReference>
<gene>
    <name evidence="1" type="ORF">DICPUDRAFT_158714</name>
</gene>
<name>F1A2A3_DICPU</name>
<dbReference type="RefSeq" id="XP_003293797.1">
    <property type="nucleotide sequence ID" value="XM_003293749.1"/>
</dbReference>
<dbReference type="Proteomes" id="UP000001064">
    <property type="component" value="Unassembled WGS sequence"/>
</dbReference>
<dbReference type="AlphaFoldDB" id="F1A2A3"/>
<evidence type="ECO:0000313" key="2">
    <source>
        <dbReference type="Proteomes" id="UP000001064"/>
    </source>
</evidence>
<organism evidence="1 2">
    <name type="scientific">Dictyostelium purpureum</name>
    <name type="common">Slime mold</name>
    <dbReference type="NCBI Taxonomy" id="5786"/>
    <lineage>
        <taxon>Eukaryota</taxon>
        <taxon>Amoebozoa</taxon>
        <taxon>Evosea</taxon>
        <taxon>Eumycetozoa</taxon>
        <taxon>Dictyostelia</taxon>
        <taxon>Dictyosteliales</taxon>
        <taxon>Dictyosteliaceae</taxon>
        <taxon>Dictyostelium</taxon>
    </lineage>
</organism>
<proteinExistence type="predicted"/>
<dbReference type="KEGG" id="dpp:DICPUDRAFT_158714"/>
<dbReference type="VEuPathDB" id="AmoebaDB:DICPUDRAFT_158714"/>
<sequence length="50" mass="5572">LPLELFFWAGKVAFGPFINTYIAESMNTCNGCEFTGLNFTKTNCAFVVPF</sequence>